<feature type="binding site" evidence="7">
    <location>
        <position position="78"/>
    </location>
    <ligand>
        <name>S-adenosyl-L-methionine</name>
        <dbReference type="ChEBI" id="CHEBI:59789"/>
    </ligand>
</feature>
<dbReference type="Pfam" id="PF02390">
    <property type="entry name" value="Methyltransf_4"/>
    <property type="match status" value="1"/>
</dbReference>
<dbReference type="STRING" id="1912795.BK816_06145"/>
<dbReference type="InterPro" id="IPR029063">
    <property type="entry name" value="SAM-dependent_MTases_sf"/>
</dbReference>
<gene>
    <name evidence="7" type="primary">trmB</name>
    <name evidence="9" type="ORF">BK816_06145</name>
</gene>
<evidence type="ECO:0000256" key="3">
    <source>
        <dbReference type="ARBA" id="ARBA00022603"/>
    </source>
</evidence>
<keyword evidence="6 7" id="KW-0819">tRNA processing</keyword>
<dbReference type="SUPFAM" id="SSF53335">
    <property type="entry name" value="S-adenosyl-L-methionine-dependent methyltransferases"/>
    <property type="match status" value="1"/>
</dbReference>
<sequence>MLDPEEHESLPDGRFLARTKSFVRRGTRMPKSLQNTWDQYANDFLIEVGRTTGKMSVDPSQDLELPTQYPSEQPLIVEIGCGGGDQLIAAAQRWPDHNFLGLEVWRPGLAKTVSKAVAAGVENVKLIEADATAVLSHLLPEAYVSEVWTFFPDPWRKARHHKRRLVQVEFAGKIAHVLKDGGIWRLATDWDDYAWHMRDVVEAAEDFANPYLGQNPDQNDPEPERGGYAPRFSGRVITRFEQRGLDAGRQVHDLVGVRLPREER</sequence>
<protein>
    <recommendedName>
        <fullName evidence="7">tRNA (guanine-N(7)-)-methyltransferase</fullName>
        <ecNumber evidence="7">2.1.1.33</ecNumber>
    </recommendedName>
    <alternativeName>
        <fullName evidence="7">tRNA (guanine(46)-N(7))-methyltransferase</fullName>
    </alternativeName>
    <alternativeName>
        <fullName evidence="7">tRNA(m7G46)-methyltransferase</fullName>
    </alternativeName>
</protein>
<feature type="binding site" evidence="7">
    <location>
        <begin position="238"/>
        <end position="241"/>
    </location>
    <ligand>
        <name>substrate</name>
    </ligand>
</feature>
<dbReference type="GO" id="GO:0043527">
    <property type="term" value="C:tRNA methyltransferase complex"/>
    <property type="evidence" value="ECO:0007669"/>
    <property type="project" value="TreeGrafter"/>
</dbReference>
<dbReference type="Proteomes" id="UP000176288">
    <property type="component" value="Chromosome"/>
</dbReference>
<feature type="binding site" evidence="7">
    <location>
        <position position="157"/>
    </location>
    <ligand>
        <name>substrate</name>
    </ligand>
</feature>
<dbReference type="PANTHER" id="PTHR23417:SF14">
    <property type="entry name" value="PENTACOTRIPEPTIDE-REPEAT REGION OF PRORP DOMAIN-CONTAINING PROTEIN"/>
    <property type="match status" value="1"/>
</dbReference>
<reference evidence="9 10" key="1">
    <citation type="submission" date="2016-10" db="EMBL/GenBank/DDBJ databases">
        <title>Actinomyces aegypiusis sp. nov., isolated from the Aegypius monachus in Qinghai Tibet Plateau China.</title>
        <authorList>
            <person name="Wang Y."/>
        </authorList>
    </citation>
    <scope>NUCLEOTIDE SEQUENCE [LARGE SCALE GENOMIC DNA]</scope>
    <source>
        <strain evidence="9 10">VUL4_3</strain>
    </source>
</reference>
<evidence type="ECO:0000256" key="1">
    <source>
        <dbReference type="ARBA" id="ARBA00000142"/>
    </source>
</evidence>
<keyword evidence="4 7" id="KW-0808">Transferase</keyword>
<dbReference type="NCBIfam" id="TIGR00091">
    <property type="entry name" value="tRNA (guanosine(46)-N7)-methyltransferase TrmB"/>
    <property type="match status" value="1"/>
</dbReference>
<keyword evidence="10" id="KW-1185">Reference proteome</keyword>
<dbReference type="PROSITE" id="PS51625">
    <property type="entry name" value="SAM_MT_TRMB"/>
    <property type="match status" value="1"/>
</dbReference>
<evidence type="ECO:0000256" key="6">
    <source>
        <dbReference type="ARBA" id="ARBA00022694"/>
    </source>
</evidence>
<name>A0A1D9MMX6_9ACTO</name>
<dbReference type="PANTHER" id="PTHR23417">
    <property type="entry name" value="3-DEOXY-D-MANNO-OCTULOSONIC-ACID TRANSFERASE/TRNA GUANINE-N 7 - -METHYLTRANSFERASE"/>
    <property type="match status" value="1"/>
</dbReference>
<evidence type="ECO:0000256" key="5">
    <source>
        <dbReference type="ARBA" id="ARBA00022691"/>
    </source>
</evidence>
<feature type="region of interest" description="Disordered" evidence="8">
    <location>
        <begin position="210"/>
        <end position="230"/>
    </location>
</feature>
<evidence type="ECO:0000313" key="9">
    <source>
        <dbReference type="EMBL" id="AOZ73500.1"/>
    </source>
</evidence>
<dbReference type="GO" id="GO:0008176">
    <property type="term" value="F:tRNA (guanine(46)-N7)-methyltransferase activity"/>
    <property type="evidence" value="ECO:0007669"/>
    <property type="project" value="UniProtKB-UniRule"/>
</dbReference>
<feature type="binding site" evidence="7">
    <location>
        <position position="153"/>
    </location>
    <ligand>
        <name>S-adenosyl-L-methionine</name>
        <dbReference type="ChEBI" id="CHEBI:59789"/>
    </ligand>
</feature>
<keyword evidence="5 7" id="KW-0949">S-adenosyl-L-methionine</keyword>
<dbReference type="Gene3D" id="3.40.50.150">
    <property type="entry name" value="Vaccinia Virus protein VP39"/>
    <property type="match status" value="1"/>
</dbReference>
<feature type="binding site" evidence="7">
    <location>
        <position position="103"/>
    </location>
    <ligand>
        <name>S-adenosyl-L-methionine</name>
        <dbReference type="ChEBI" id="CHEBI:59789"/>
    </ligand>
</feature>
<keyword evidence="3 7" id="KW-0489">Methyltransferase</keyword>
<comment type="similarity">
    <text evidence="7">Belongs to the class I-like SAM-binding methyltransferase superfamily. TrmB family.</text>
</comment>
<dbReference type="UniPathway" id="UPA00989"/>
<dbReference type="HAMAP" id="MF_01057">
    <property type="entry name" value="tRNA_methyltr_TrmB"/>
    <property type="match status" value="1"/>
</dbReference>
<evidence type="ECO:0000256" key="2">
    <source>
        <dbReference type="ARBA" id="ARBA00003015"/>
    </source>
</evidence>
<comment type="catalytic activity">
    <reaction evidence="1 7">
        <text>guanosine(46) in tRNA + S-adenosyl-L-methionine = N(7)-methylguanosine(46) in tRNA + S-adenosyl-L-homocysteine</text>
        <dbReference type="Rhea" id="RHEA:42708"/>
        <dbReference type="Rhea" id="RHEA-COMP:10188"/>
        <dbReference type="Rhea" id="RHEA-COMP:10189"/>
        <dbReference type="ChEBI" id="CHEBI:57856"/>
        <dbReference type="ChEBI" id="CHEBI:59789"/>
        <dbReference type="ChEBI" id="CHEBI:74269"/>
        <dbReference type="ChEBI" id="CHEBI:74480"/>
        <dbReference type="EC" id="2.1.1.33"/>
    </reaction>
</comment>
<accession>A0A1D9MMX6</accession>
<proteinExistence type="inferred from homology"/>
<dbReference type="EC" id="2.1.1.33" evidence="7"/>
<dbReference type="InterPro" id="IPR003358">
    <property type="entry name" value="tRNA_(Gua-N-7)_MeTrfase_Trmb"/>
</dbReference>
<feature type="binding site" evidence="7">
    <location>
        <position position="130"/>
    </location>
    <ligand>
        <name>S-adenosyl-L-methionine</name>
        <dbReference type="ChEBI" id="CHEBI:59789"/>
    </ligand>
</feature>
<evidence type="ECO:0000256" key="8">
    <source>
        <dbReference type="SAM" id="MobiDB-lite"/>
    </source>
</evidence>
<evidence type="ECO:0000256" key="4">
    <source>
        <dbReference type="ARBA" id="ARBA00022679"/>
    </source>
</evidence>
<organism evidence="9 10">
    <name type="scientific">Boudabousia tangfeifanii</name>
    <dbReference type="NCBI Taxonomy" id="1912795"/>
    <lineage>
        <taxon>Bacteria</taxon>
        <taxon>Bacillati</taxon>
        <taxon>Actinomycetota</taxon>
        <taxon>Actinomycetes</taxon>
        <taxon>Actinomycetales</taxon>
        <taxon>Actinomycetaceae</taxon>
        <taxon>Boudabousia</taxon>
    </lineage>
</organism>
<comment type="function">
    <text evidence="2 7">Catalyzes the formation of N(7)-methylguanine at position 46 (m7G46) in tRNA.</text>
</comment>
<feature type="binding site" evidence="7">
    <location>
        <position position="189"/>
    </location>
    <ligand>
        <name>substrate</name>
    </ligand>
</feature>
<dbReference type="AlphaFoldDB" id="A0A1D9MMX6"/>
<dbReference type="KEGG" id="avu:BK816_06145"/>
<comment type="pathway">
    <text evidence="7">tRNA modification; N(7)-methylguanine-tRNA biosynthesis.</text>
</comment>
<dbReference type="CDD" id="cd02440">
    <property type="entry name" value="AdoMet_MTases"/>
    <property type="match status" value="1"/>
</dbReference>
<dbReference type="InterPro" id="IPR055361">
    <property type="entry name" value="tRNA_methyltr_TrmB_bact"/>
</dbReference>
<comment type="caution">
    <text evidence="7">Lacks conserved residue(s) required for the propagation of feature annotation.</text>
</comment>
<evidence type="ECO:0000313" key="10">
    <source>
        <dbReference type="Proteomes" id="UP000176288"/>
    </source>
</evidence>
<dbReference type="EMBL" id="CP017812">
    <property type="protein sequence ID" value="AOZ73500.1"/>
    <property type="molecule type" value="Genomic_DNA"/>
</dbReference>
<evidence type="ECO:0000256" key="7">
    <source>
        <dbReference type="HAMAP-Rule" id="MF_01057"/>
    </source>
</evidence>